<name>A0A412G7L6_9BACT</name>
<dbReference type="InterPro" id="IPR011050">
    <property type="entry name" value="Pectin_lyase_fold/virulence"/>
</dbReference>
<evidence type="ECO:0000313" key="1">
    <source>
        <dbReference type="EMBL" id="RGR89261.1"/>
    </source>
</evidence>
<protein>
    <submittedName>
        <fullName evidence="1">DUF3737 family protein</fullName>
    </submittedName>
</protein>
<dbReference type="EMBL" id="QRUU01000111">
    <property type="protein sequence ID" value="RGR89261.1"/>
    <property type="molecule type" value="Genomic_DNA"/>
</dbReference>
<proteinExistence type="predicted"/>
<accession>A0A412G7L6</accession>
<comment type="caution">
    <text evidence="1">The sequence shown here is derived from an EMBL/GenBank/DDBJ whole genome shotgun (WGS) entry which is preliminary data.</text>
</comment>
<dbReference type="SUPFAM" id="SSF51126">
    <property type="entry name" value="Pectin lyase-like"/>
    <property type="match status" value="1"/>
</dbReference>
<dbReference type="Proteomes" id="UP000285864">
    <property type="component" value="Unassembled WGS sequence"/>
</dbReference>
<gene>
    <name evidence="1" type="ORF">DWY20_14215</name>
</gene>
<reference evidence="1 2" key="1">
    <citation type="submission" date="2018-08" db="EMBL/GenBank/DDBJ databases">
        <title>A genome reference for cultivated species of the human gut microbiota.</title>
        <authorList>
            <person name="Zou Y."/>
            <person name="Xue W."/>
            <person name="Luo G."/>
        </authorList>
    </citation>
    <scope>NUCLEOTIDE SEQUENCE [LARGE SCALE GENOMIC DNA]</scope>
    <source>
        <strain evidence="1 2">AF24-2</strain>
    </source>
</reference>
<dbReference type="Gene3D" id="2.160.20.10">
    <property type="entry name" value="Single-stranded right-handed beta-helix, Pectin lyase-like"/>
    <property type="match status" value="1"/>
</dbReference>
<dbReference type="Pfam" id="PF12541">
    <property type="entry name" value="DUF3737"/>
    <property type="match status" value="1"/>
</dbReference>
<dbReference type="RefSeq" id="WP_118485327.1">
    <property type="nucleotide sequence ID" value="NZ_QRUU01000111.1"/>
</dbReference>
<organism evidence="1 2">
    <name type="scientific">Phocaeicola coprocola</name>
    <dbReference type="NCBI Taxonomy" id="310298"/>
    <lineage>
        <taxon>Bacteria</taxon>
        <taxon>Pseudomonadati</taxon>
        <taxon>Bacteroidota</taxon>
        <taxon>Bacteroidia</taxon>
        <taxon>Bacteroidales</taxon>
        <taxon>Bacteroidaceae</taxon>
        <taxon>Phocaeicola</taxon>
    </lineage>
</organism>
<dbReference type="AlphaFoldDB" id="A0A412G7L6"/>
<dbReference type="InterPro" id="IPR012334">
    <property type="entry name" value="Pectin_lyas_fold"/>
</dbReference>
<evidence type="ECO:0000313" key="2">
    <source>
        <dbReference type="Proteomes" id="UP000285864"/>
    </source>
</evidence>
<keyword evidence="2" id="KW-1185">Reference proteome</keyword>
<dbReference type="InterPro" id="IPR022208">
    <property type="entry name" value="DUF3737"/>
</dbReference>
<sequence length="288" mass="32787">MQQIKNTEFGGERPLFASHDLQIDNVTIHAGESALKECSNIIAVNCRFEGKYPFWHVNGFIVKNCLFTEGARAALWYSQNLKMTDTKVEAPKMFREMDGLELVNVHLPNAQETLWHCRNVNLKNVHVDNADYLFMHSENITIKDYMQNGNYSFQYCRNVEIHNAVINSKDAFWNTENVTVYDSEINGEYLGWHSKNLRLVNCKISGTQPLCYAHGLIMEDCVMADDCDLAFEYTSVHATIKSAVHSVKNPRTGCITAESYGQIILDEHIKAPGDCELKLWDGLTCFSD</sequence>